<name>A0A9W7WMD5_TRIRA</name>
<evidence type="ECO:0000313" key="3">
    <source>
        <dbReference type="EMBL" id="KAI7804123.1"/>
    </source>
</evidence>
<feature type="non-terminal residue" evidence="3">
    <location>
        <position position="147"/>
    </location>
</feature>
<evidence type="ECO:0000256" key="1">
    <source>
        <dbReference type="SAM" id="MobiDB-lite"/>
    </source>
</evidence>
<organism evidence="3 4">
    <name type="scientific">Triplophysa rosa</name>
    <name type="common">Cave loach</name>
    <dbReference type="NCBI Taxonomy" id="992332"/>
    <lineage>
        <taxon>Eukaryota</taxon>
        <taxon>Metazoa</taxon>
        <taxon>Chordata</taxon>
        <taxon>Craniata</taxon>
        <taxon>Vertebrata</taxon>
        <taxon>Euteleostomi</taxon>
        <taxon>Actinopterygii</taxon>
        <taxon>Neopterygii</taxon>
        <taxon>Teleostei</taxon>
        <taxon>Ostariophysi</taxon>
        <taxon>Cypriniformes</taxon>
        <taxon>Nemacheilidae</taxon>
        <taxon>Triplophysa</taxon>
    </lineage>
</organism>
<keyword evidence="4" id="KW-1185">Reference proteome</keyword>
<dbReference type="AlphaFoldDB" id="A0A9W7WMD5"/>
<evidence type="ECO:0000313" key="4">
    <source>
        <dbReference type="Proteomes" id="UP001059041"/>
    </source>
</evidence>
<keyword evidence="2" id="KW-1133">Transmembrane helix</keyword>
<dbReference type="Proteomes" id="UP001059041">
    <property type="component" value="Linkage Group LG11"/>
</dbReference>
<dbReference type="EMBL" id="JAFHDT010000011">
    <property type="protein sequence ID" value="KAI7804123.1"/>
    <property type="molecule type" value="Genomic_DNA"/>
</dbReference>
<feature type="transmembrane region" description="Helical" evidence="2">
    <location>
        <begin position="12"/>
        <end position="28"/>
    </location>
</feature>
<comment type="caution">
    <text evidence="3">The sequence shown here is derived from an EMBL/GenBank/DDBJ whole genome shotgun (WGS) entry which is preliminary data.</text>
</comment>
<protein>
    <submittedName>
        <fullName evidence="3">Uncharacterized protein</fullName>
    </submittedName>
</protein>
<accession>A0A9W7WMD5</accession>
<keyword evidence="2" id="KW-0472">Membrane</keyword>
<feature type="region of interest" description="Disordered" evidence="1">
    <location>
        <begin position="57"/>
        <end position="91"/>
    </location>
</feature>
<reference evidence="3" key="1">
    <citation type="submission" date="2021-02" db="EMBL/GenBank/DDBJ databases">
        <title>Comparative genomics reveals that relaxation of natural selection precedes convergent phenotypic evolution of cavefish.</title>
        <authorList>
            <person name="Peng Z."/>
        </authorList>
    </citation>
    <scope>NUCLEOTIDE SEQUENCE</scope>
    <source>
        <tissue evidence="3">Muscle</tissue>
    </source>
</reference>
<keyword evidence="2" id="KW-0812">Transmembrane</keyword>
<sequence>PSEVPTCCQDFFLYSAFLAGMTALRSVLDRRVLKQKEGGHDLTLLLRYSSHLHPQMQRNAVPDSLSEREKSQCVLPTQQRERGGSHGGATDIHLRASRVKFPLCLGRRGTRTAWSSHLAALLKECQAGTERTLWKESTVHTISSLER</sequence>
<evidence type="ECO:0000256" key="2">
    <source>
        <dbReference type="SAM" id="Phobius"/>
    </source>
</evidence>
<gene>
    <name evidence="3" type="ORF">IRJ41_024656</name>
</gene>
<proteinExistence type="predicted"/>